<dbReference type="GO" id="GO:0019346">
    <property type="term" value="P:transsulfuration"/>
    <property type="evidence" value="ECO:0007669"/>
    <property type="project" value="InterPro"/>
</dbReference>
<dbReference type="GO" id="GO:0019343">
    <property type="term" value="P:cysteine biosynthetic process via cystathionine"/>
    <property type="evidence" value="ECO:0007669"/>
    <property type="project" value="TreeGrafter"/>
</dbReference>
<proteinExistence type="inferred from homology"/>
<dbReference type="eggNOG" id="COG0626">
    <property type="taxonomic scope" value="Bacteria"/>
</dbReference>
<dbReference type="InterPro" id="IPR015424">
    <property type="entry name" value="PyrdxlP-dep_Trfase"/>
</dbReference>
<evidence type="ECO:0000256" key="1">
    <source>
        <dbReference type="ARBA" id="ARBA00001933"/>
    </source>
</evidence>
<evidence type="ECO:0000256" key="3">
    <source>
        <dbReference type="ARBA" id="ARBA00022898"/>
    </source>
</evidence>
<protein>
    <submittedName>
        <fullName evidence="6">Cystathionine gamma-lyase</fullName>
        <ecNumber evidence="6">4.4.1.1</ecNumber>
    </submittedName>
</protein>
<comment type="cofactor">
    <cofactor evidence="1 5">
        <name>pyridoxal 5'-phosphate</name>
        <dbReference type="ChEBI" id="CHEBI:597326"/>
    </cofactor>
</comment>
<dbReference type="PIRSF" id="PIRSF001434">
    <property type="entry name" value="CGS"/>
    <property type="match status" value="1"/>
</dbReference>
<dbReference type="RefSeq" id="WP_015331953.1">
    <property type="nucleotide sequence ID" value="NC_020054.1"/>
</dbReference>
<dbReference type="GO" id="GO:0003962">
    <property type="term" value="F:cystathionine gamma-synthase activity"/>
    <property type="evidence" value="ECO:0007669"/>
    <property type="project" value="TreeGrafter"/>
</dbReference>
<organism evidence="6 7">
    <name type="scientific">Fibrella aestuarina BUZ 2</name>
    <dbReference type="NCBI Taxonomy" id="1166018"/>
    <lineage>
        <taxon>Bacteria</taxon>
        <taxon>Pseudomonadati</taxon>
        <taxon>Bacteroidota</taxon>
        <taxon>Cytophagia</taxon>
        <taxon>Cytophagales</taxon>
        <taxon>Spirosomataceae</taxon>
        <taxon>Fibrella</taxon>
    </lineage>
</organism>
<dbReference type="GO" id="GO:0004123">
    <property type="term" value="F:cystathionine gamma-lyase activity"/>
    <property type="evidence" value="ECO:0007669"/>
    <property type="project" value="TreeGrafter"/>
</dbReference>
<dbReference type="Gene3D" id="3.90.1150.10">
    <property type="entry name" value="Aspartate Aminotransferase, domain 1"/>
    <property type="match status" value="1"/>
</dbReference>
<dbReference type="NCBIfam" id="NF005871">
    <property type="entry name" value="PRK07811.1"/>
    <property type="match status" value="1"/>
</dbReference>
<reference evidence="6 7" key="1">
    <citation type="journal article" date="2012" name="J. Bacteriol.">
        <title>Genome Sequence of Fibrella aestuarina BUZ 2T, a Filamentous Marine Bacterium.</title>
        <authorList>
            <person name="Filippini M."/>
            <person name="Qi W."/>
            <person name="Blom J."/>
            <person name="Goesmann A."/>
            <person name="Smits T.H."/>
            <person name="Bagheri H.C."/>
        </authorList>
    </citation>
    <scope>NUCLEOTIDE SEQUENCE [LARGE SCALE GENOMIC DNA]</scope>
    <source>
        <strain evidence="7">BUZ 2T</strain>
    </source>
</reference>
<accession>I0K9Q1</accession>
<name>I0K9Q1_9BACT</name>
<dbReference type="CDD" id="cd00614">
    <property type="entry name" value="CGS_like"/>
    <property type="match status" value="1"/>
</dbReference>
<evidence type="ECO:0000313" key="6">
    <source>
        <dbReference type="EMBL" id="CCH00854.1"/>
    </source>
</evidence>
<evidence type="ECO:0000256" key="4">
    <source>
        <dbReference type="PIRSR" id="PIRSR001434-2"/>
    </source>
</evidence>
<dbReference type="Pfam" id="PF01053">
    <property type="entry name" value="Cys_Met_Meta_PP"/>
    <property type="match status" value="1"/>
</dbReference>
<dbReference type="Gene3D" id="3.40.640.10">
    <property type="entry name" value="Type I PLP-dependent aspartate aminotransferase-like (Major domain)"/>
    <property type="match status" value="1"/>
</dbReference>
<dbReference type="InterPro" id="IPR000277">
    <property type="entry name" value="Cys/Met-Metab_PyrdxlP-dep_enz"/>
</dbReference>
<dbReference type="GO" id="GO:0005737">
    <property type="term" value="C:cytoplasm"/>
    <property type="evidence" value="ECO:0007669"/>
    <property type="project" value="TreeGrafter"/>
</dbReference>
<dbReference type="InterPro" id="IPR015421">
    <property type="entry name" value="PyrdxlP-dep_Trfase_major"/>
</dbReference>
<dbReference type="OrthoDB" id="9803729at2"/>
<dbReference type="STRING" id="1166018.FAES_2845"/>
<dbReference type="FunFam" id="3.90.1150.10:FF:000008">
    <property type="entry name" value="Cystathionine gamma-synthase"/>
    <property type="match status" value="1"/>
</dbReference>
<keyword evidence="7" id="KW-1185">Reference proteome</keyword>
<dbReference type="HOGENOM" id="CLU_018986_2_0_10"/>
<comment type="similarity">
    <text evidence="2 5">Belongs to the trans-sulfuration enzymes family.</text>
</comment>
<dbReference type="GO" id="GO:0030170">
    <property type="term" value="F:pyridoxal phosphate binding"/>
    <property type="evidence" value="ECO:0007669"/>
    <property type="project" value="InterPro"/>
</dbReference>
<evidence type="ECO:0000313" key="7">
    <source>
        <dbReference type="Proteomes" id="UP000011058"/>
    </source>
</evidence>
<dbReference type="AlphaFoldDB" id="I0K9Q1"/>
<dbReference type="EC" id="4.4.1.1" evidence="6"/>
<dbReference type="InterPro" id="IPR015422">
    <property type="entry name" value="PyrdxlP-dep_Trfase_small"/>
</dbReference>
<dbReference type="Proteomes" id="UP000011058">
    <property type="component" value="Chromosome"/>
</dbReference>
<keyword evidence="3 4" id="KW-0663">Pyridoxal phosphate</keyword>
<evidence type="ECO:0000256" key="2">
    <source>
        <dbReference type="ARBA" id="ARBA00009077"/>
    </source>
</evidence>
<sequence length="385" mass="42008">MQFGTKAIHAGVHPDPTTGAIMTPIYQTSTYVQESPGKHKGYEYARTQNPTRDALQANLAALENGQHGLCFASGLAATDAILKLCKPGDEIIASSDLYGGTYRIMVRVFEPLGLTFKFVSLDDPANLDAALTERTRMVWIETPTNPLLRLVDINAIAQRTRRGDDQEKNIRLVVDNTFASPYLQNPLDLGADVVVHSVTKYIGGHSDTVMGAIITNDDDTAAQLRFIQNACGAVPGPQDCFLALRGIKTLHVRMQRHCENAQRVAEYLDQHPRVGKVYYPGLPSHPGHELAARQMRGFGGMLSFELTGDSYPEAIKVMESIRLFSLGESLGGVESLCTHPASMTHASIPKEERLKNGLKDTLIRLSVGIEDADDLIADLEQALAA</sequence>
<dbReference type="EMBL" id="HE796683">
    <property type="protein sequence ID" value="CCH00854.1"/>
    <property type="molecule type" value="Genomic_DNA"/>
</dbReference>
<dbReference type="PANTHER" id="PTHR11808">
    <property type="entry name" value="TRANS-SULFURATION ENZYME FAMILY MEMBER"/>
    <property type="match status" value="1"/>
</dbReference>
<dbReference type="SUPFAM" id="SSF53383">
    <property type="entry name" value="PLP-dependent transferases"/>
    <property type="match status" value="1"/>
</dbReference>
<dbReference type="KEGG" id="fae:FAES_2845"/>
<dbReference type="PANTHER" id="PTHR11808:SF15">
    <property type="entry name" value="CYSTATHIONINE GAMMA-LYASE"/>
    <property type="match status" value="1"/>
</dbReference>
<feature type="modified residue" description="N6-(pyridoxal phosphate)lysine" evidence="4">
    <location>
        <position position="200"/>
    </location>
</feature>
<keyword evidence="6" id="KW-0456">Lyase</keyword>
<gene>
    <name evidence="6" type="ORF">FAES_2845</name>
</gene>
<evidence type="ECO:0000256" key="5">
    <source>
        <dbReference type="RuleBase" id="RU362118"/>
    </source>
</evidence>
<dbReference type="PATRIC" id="fig|1166018.3.peg.4613"/>
<dbReference type="FunFam" id="3.40.640.10:FF:000009">
    <property type="entry name" value="Cystathionine gamma-synthase homolog"/>
    <property type="match status" value="1"/>
</dbReference>